<comment type="caution">
    <text evidence="2">The sequence shown here is derived from an EMBL/GenBank/DDBJ whole genome shotgun (WGS) entry which is preliminary data.</text>
</comment>
<dbReference type="EMBL" id="JRQD01000001">
    <property type="protein sequence ID" value="KGM07654.1"/>
    <property type="molecule type" value="Genomic_DNA"/>
</dbReference>
<dbReference type="InterPro" id="IPR029063">
    <property type="entry name" value="SAM-dependent_MTases_sf"/>
</dbReference>
<feature type="domain" description="Methyltransferase" evidence="1">
    <location>
        <begin position="39"/>
        <end position="126"/>
    </location>
</feature>
<dbReference type="CDD" id="cd02440">
    <property type="entry name" value="AdoMet_MTases"/>
    <property type="match status" value="1"/>
</dbReference>
<evidence type="ECO:0000259" key="1">
    <source>
        <dbReference type="Pfam" id="PF13649"/>
    </source>
</evidence>
<evidence type="ECO:0000313" key="3">
    <source>
        <dbReference type="Proteomes" id="UP000029999"/>
    </source>
</evidence>
<name>A0A0A0BKN4_9GAMM</name>
<keyword evidence="2" id="KW-0489">Methyltransferase</keyword>
<dbReference type="Gene3D" id="3.40.50.150">
    <property type="entry name" value="Vaccinia Virus protein VP39"/>
    <property type="match status" value="1"/>
</dbReference>
<organism evidence="2 3">
    <name type="scientific">Methylophaga thiooxydans</name>
    <dbReference type="NCBI Taxonomy" id="392484"/>
    <lineage>
        <taxon>Bacteria</taxon>
        <taxon>Pseudomonadati</taxon>
        <taxon>Pseudomonadota</taxon>
        <taxon>Gammaproteobacteria</taxon>
        <taxon>Thiotrichales</taxon>
        <taxon>Piscirickettsiaceae</taxon>
        <taxon>Methylophaga</taxon>
    </lineage>
</organism>
<keyword evidence="2" id="KW-0808">Transferase</keyword>
<dbReference type="AlphaFoldDB" id="A0A0A0BKN4"/>
<dbReference type="GO" id="GO:0008168">
    <property type="term" value="F:methyltransferase activity"/>
    <property type="evidence" value="ECO:0007669"/>
    <property type="project" value="UniProtKB-KW"/>
</dbReference>
<dbReference type="RefSeq" id="WP_036310880.1">
    <property type="nucleotide sequence ID" value="NZ_JRQD01000001.1"/>
</dbReference>
<proteinExistence type="predicted"/>
<dbReference type="SUPFAM" id="SSF53335">
    <property type="entry name" value="S-adenosyl-L-methionine-dependent methyltransferases"/>
    <property type="match status" value="1"/>
</dbReference>
<dbReference type="GO" id="GO:0032259">
    <property type="term" value="P:methylation"/>
    <property type="evidence" value="ECO:0007669"/>
    <property type="project" value="UniProtKB-KW"/>
</dbReference>
<dbReference type="STRING" id="392484.LP43_0070"/>
<reference evidence="2 3" key="1">
    <citation type="submission" date="2014-09" db="EMBL/GenBank/DDBJ databases">
        <authorList>
            <person name="Grob C."/>
            <person name="Taubert M."/>
            <person name="Howat A.M."/>
            <person name="Burns O.J."/>
            <person name="Dixon J.L."/>
            <person name="Chen Y."/>
            <person name="Murrell J.C."/>
        </authorList>
    </citation>
    <scope>NUCLEOTIDE SEQUENCE [LARGE SCALE GENOMIC DNA]</scope>
    <source>
        <strain evidence="2">L4</strain>
    </source>
</reference>
<accession>A0A0A0BKN4</accession>
<protein>
    <submittedName>
        <fullName evidence="2">Putative SAM-dependent methyltransferase Bucepa02006346</fullName>
    </submittedName>
</protein>
<dbReference type="InterPro" id="IPR041698">
    <property type="entry name" value="Methyltransf_25"/>
</dbReference>
<evidence type="ECO:0000313" key="2">
    <source>
        <dbReference type="EMBL" id="KGM07654.1"/>
    </source>
</evidence>
<dbReference type="Proteomes" id="UP000029999">
    <property type="component" value="Unassembled WGS sequence"/>
</dbReference>
<gene>
    <name evidence="2" type="ORF">LP43_0070</name>
</gene>
<dbReference type="Pfam" id="PF13649">
    <property type="entry name" value="Methyltransf_25"/>
    <property type="match status" value="1"/>
</dbReference>
<sequence>MHPNQEKWDRIYSNRPDTNPVTAEVLQHNQHLLPETGYVLDLACGLGGNSLLLAEKGLTVSSWDISPVAIRHLQQRAQAKNLSIDAKVRDVIEQPPEANSVDVLVVTHFLQRDMTELLTATLRPGGLLFYQTFCRNKVSQQGPSNPDYLLKDNELLTMFAGLKVRVYREESLLGDHSMGWRNQAMLVAEKV</sequence>